<dbReference type="GO" id="GO:0046872">
    <property type="term" value="F:metal ion binding"/>
    <property type="evidence" value="ECO:0007669"/>
    <property type="project" value="UniProtKB-KW"/>
</dbReference>
<sequence length="330" mass="36140">MTDKRIGIITSGGDASGINAVFHGLLVHQNIDVFGFQGGYDGIIHNEPIHLTNSMTSRAILNGESMVRTARSKAPLTEAGRKAILKKLTEHKIDSLVVCGGDGSGKAAYLLSEIGLDTLLIPMTIDNNIYGSEYTVGYYTALESIRTCVQRIHQTGHNMAGRVFMIETFGGDSGQLTLAAALYCGADIAIIPERKFDLQRITNRIKEVLEEKQQCIILCCEASFLSKAYHLGDQGASFEVGEQITKITKERVRHTILGYCQRSGDPAIADIEKALLMGYHAGESLRNKITGQMIGFKDNKVTCIPLEEISSMKKELDQNNCILAEQLKII</sequence>
<evidence type="ECO:0000256" key="15">
    <source>
        <dbReference type="ARBA" id="ARBA00048070"/>
    </source>
</evidence>
<comment type="pathway">
    <text evidence="4">Carbohydrate degradation; glycolysis; D-glyceraldehyde 3-phosphate and glycerone phosphate from D-glucose: step 3/4.</text>
</comment>
<evidence type="ECO:0000313" key="18">
    <source>
        <dbReference type="Proteomes" id="UP000005361"/>
    </source>
</evidence>
<keyword evidence="6" id="KW-0963">Cytoplasm</keyword>
<protein>
    <recommendedName>
        <fullName evidence="5">6-phosphofructokinase</fullName>
        <ecNumber evidence="5">2.7.1.11</ecNumber>
    </recommendedName>
</protein>
<dbReference type="RefSeq" id="WP_007958073.1">
    <property type="nucleotide sequence ID" value="NZ_CP010978.1"/>
</dbReference>
<evidence type="ECO:0000313" key="17">
    <source>
        <dbReference type="EMBL" id="AJQ28481.1"/>
    </source>
</evidence>
<evidence type="ECO:0000256" key="8">
    <source>
        <dbReference type="ARBA" id="ARBA00022723"/>
    </source>
</evidence>
<dbReference type="GO" id="GO:0030388">
    <property type="term" value="P:fructose 1,6-bisphosphate metabolic process"/>
    <property type="evidence" value="ECO:0007669"/>
    <property type="project" value="TreeGrafter"/>
</dbReference>
<dbReference type="AlphaFoldDB" id="I9NPE1"/>
<evidence type="ECO:0000256" key="2">
    <source>
        <dbReference type="ARBA" id="ARBA00002659"/>
    </source>
</evidence>
<gene>
    <name evidence="17" type="ORF">JBW_03140</name>
</gene>
<comment type="function">
    <text evidence="2">Catalyzes the phosphorylation of D-fructose 6-phosphate to fructose 1,6-bisphosphate by ATP, the first committing step of glycolysis.</text>
</comment>
<dbReference type="InterPro" id="IPR035966">
    <property type="entry name" value="PKF_sf"/>
</dbReference>
<evidence type="ECO:0000256" key="12">
    <source>
        <dbReference type="ARBA" id="ARBA00022842"/>
    </source>
</evidence>
<keyword evidence="11" id="KW-0067">ATP-binding</keyword>
<evidence type="ECO:0000256" key="11">
    <source>
        <dbReference type="ARBA" id="ARBA00022840"/>
    </source>
</evidence>
<comment type="catalytic activity">
    <reaction evidence="15">
        <text>beta-D-fructose 6-phosphate + ATP = beta-D-fructose 1,6-bisphosphate + ADP + H(+)</text>
        <dbReference type="Rhea" id="RHEA:16109"/>
        <dbReference type="ChEBI" id="CHEBI:15378"/>
        <dbReference type="ChEBI" id="CHEBI:30616"/>
        <dbReference type="ChEBI" id="CHEBI:32966"/>
        <dbReference type="ChEBI" id="CHEBI:57634"/>
        <dbReference type="ChEBI" id="CHEBI:456216"/>
        <dbReference type="EC" id="2.7.1.11"/>
    </reaction>
</comment>
<dbReference type="Pfam" id="PF00365">
    <property type="entry name" value="PFK"/>
    <property type="match status" value="1"/>
</dbReference>
<evidence type="ECO:0000256" key="10">
    <source>
        <dbReference type="ARBA" id="ARBA00022777"/>
    </source>
</evidence>
<reference evidence="18" key="2">
    <citation type="submission" date="2015-02" db="EMBL/GenBank/DDBJ databases">
        <title>Complete Genome Sequence of Pelosinus fermentans JBW45.</title>
        <authorList>
            <person name="De Leon K.B."/>
            <person name="Utturkar S.M."/>
            <person name="Camilleri L.B."/>
            <person name="Arkin A.P."/>
            <person name="Fields M.W."/>
            <person name="Brown S.D."/>
            <person name="Wall J.D."/>
        </authorList>
    </citation>
    <scope>NUCLEOTIDE SEQUENCE [LARGE SCALE GENOMIC DNA]</scope>
    <source>
        <strain evidence="18">JBW45</strain>
    </source>
</reference>
<dbReference type="GO" id="GO:0005524">
    <property type="term" value="F:ATP binding"/>
    <property type="evidence" value="ECO:0007669"/>
    <property type="project" value="UniProtKB-KW"/>
</dbReference>
<dbReference type="GO" id="GO:0070095">
    <property type="term" value="F:fructose-6-phosphate binding"/>
    <property type="evidence" value="ECO:0007669"/>
    <property type="project" value="TreeGrafter"/>
</dbReference>
<name>I9NPE1_9FIRM</name>
<evidence type="ECO:0000256" key="7">
    <source>
        <dbReference type="ARBA" id="ARBA00022679"/>
    </source>
</evidence>
<dbReference type="UniPathway" id="UPA00109">
    <property type="reaction ID" value="UER00182"/>
</dbReference>
<dbReference type="GO" id="GO:0042802">
    <property type="term" value="F:identical protein binding"/>
    <property type="evidence" value="ECO:0007669"/>
    <property type="project" value="TreeGrafter"/>
</dbReference>
<comment type="subcellular location">
    <subcellularLocation>
        <location evidence="3">Cytoplasm</location>
    </subcellularLocation>
</comment>
<organism evidence="17 18">
    <name type="scientific">Pelosinus fermentans JBW45</name>
    <dbReference type="NCBI Taxonomy" id="1192197"/>
    <lineage>
        <taxon>Bacteria</taxon>
        <taxon>Bacillati</taxon>
        <taxon>Bacillota</taxon>
        <taxon>Negativicutes</taxon>
        <taxon>Selenomonadales</taxon>
        <taxon>Sporomusaceae</taxon>
        <taxon>Pelosinus</taxon>
    </lineage>
</organism>
<dbReference type="GO" id="GO:0005945">
    <property type="term" value="C:6-phosphofructokinase complex"/>
    <property type="evidence" value="ECO:0007669"/>
    <property type="project" value="TreeGrafter"/>
</dbReference>
<keyword evidence="7 17" id="KW-0808">Transferase</keyword>
<dbReference type="GO" id="GO:0016208">
    <property type="term" value="F:AMP binding"/>
    <property type="evidence" value="ECO:0007669"/>
    <property type="project" value="TreeGrafter"/>
</dbReference>
<dbReference type="Gene3D" id="3.40.50.450">
    <property type="match status" value="1"/>
</dbReference>
<dbReference type="PANTHER" id="PTHR13697">
    <property type="entry name" value="PHOSPHOFRUCTOKINASE"/>
    <property type="match status" value="1"/>
</dbReference>
<evidence type="ECO:0000256" key="4">
    <source>
        <dbReference type="ARBA" id="ARBA00004679"/>
    </source>
</evidence>
<dbReference type="PIRSF" id="PIRSF000532">
    <property type="entry name" value="ATP_PFK_prok"/>
    <property type="match status" value="1"/>
</dbReference>
<comment type="cofactor">
    <cofactor evidence="1">
        <name>Mg(2+)</name>
        <dbReference type="ChEBI" id="CHEBI:18420"/>
    </cofactor>
</comment>
<dbReference type="InterPro" id="IPR012003">
    <property type="entry name" value="ATP_PFK_prok-type"/>
</dbReference>
<dbReference type="Gene3D" id="3.40.50.460">
    <property type="entry name" value="Phosphofructokinase domain"/>
    <property type="match status" value="1"/>
</dbReference>
<evidence type="ECO:0000256" key="13">
    <source>
        <dbReference type="ARBA" id="ARBA00023152"/>
    </source>
</evidence>
<dbReference type="KEGG" id="pft:JBW_03140"/>
<evidence type="ECO:0000256" key="9">
    <source>
        <dbReference type="ARBA" id="ARBA00022741"/>
    </source>
</evidence>
<keyword evidence="12" id="KW-0460">Magnesium</keyword>
<dbReference type="GO" id="GO:0006002">
    <property type="term" value="P:fructose 6-phosphate metabolic process"/>
    <property type="evidence" value="ECO:0007669"/>
    <property type="project" value="InterPro"/>
</dbReference>
<keyword evidence="9" id="KW-0547">Nucleotide-binding</keyword>
<dbReference type="Proteomes" id="UP000005361">
    <property type="component" value="Chromosome"/>
</dbReference>
<dbReference type="HOGENOM" id="CLU_020655_0_1_9"/>
<evidence type="ECO:0000256" key="3">
    <source>
        <dbReference type="ARBA" id="ARBA00004496"/>
    </source>
</evidence>
<evidence type="ECO:0000256" key="6">
    <source>
        <dbReference type="ARBA" id="ARBA00022490"/>
    </source>
</evidence>
<dbReference type="OrthoDB" id="9802503at2"/>
<evidence type="ECO:0000256" key="14">
    <source>
        <dbReference type="ARBA" id="ARBA00038478"/>
    </source>
</evidence>
<dbReference type="InterPro" id="IPR000023">
    <property type="entry name" value="Phosphofructokinase_dom"/>
</dbReference>
<keyword evidence="10 17" id="KW-0418">Kinase</keyword>
<feature type="domain" description="Phosphofructokinase" evidence="16">
    <location>
        <begin position="5"/>
        <end position="283"/>
    </location>
</feature>
<evidence type="ECO:0000256" key="1">
    <source>
        <dbReference type="ARBA" id="ARBA00001946"/>
    </source>
</evidence>
<dbReference type="SUPFAM" id="SSF53784">
    <property type="entry name" value="Phosphofructokinase"/>
    <property type="match status" value="1"/>
</dbReference>
<dbReference type="PANTHER" id="PTHR13697:SF4">
    <property type="entry name" value="ATP-DEPENDENT 6-PHOSPHOFRUCTOKINASE"/>
    <property type="match status" value="1"/>
</dbReference>
<reference evidence="17 18" key="1">
    <citation type="journal article" date="2015" name="Genome Announc.">
        <title>Complete Genome Sequence of Pelosinus fermentans JBW45, a Member of a Remarkably Competitive Group of Negativicutes in the Firmicutes Phylum.</title>
        <authorList>
            <person name="De Leon K.B."/>
            <person name="Utturkar S.M."/>
            <person name="Camilleri L.B."/>
            <person name="Elias D.A."/>
            <person name="Arkin A.P."/>
            <person name="Fields M.W."/>
            <person name="Brown S.D."/>
            <person name="Wall J.D."/>
        </authorList>
    </citation>
    <scope>NUCLEOTIDE SEQUENCE [LARGE SCALE GENOMIC DNA]</scope>
    <source>
        <strain evidence="17 18">JBW45</strain>
    </source>
</reference>
<evidence type="ECO:0000256" key="5">
    <source>
        <dbReference type="ARBA" id="ARBA00012055"/>
    </source>
</evidence>
<dbReference type="InterPro" id="IPR022953">
    <property type="entry name" value="ATP_PFK"/>
</dbReference>
<comment type="similarity">
    <text evidence="14">Belongs to the phosphofructokinase type A (PFKA) family.</text>
</comment>
<dbReference type="PRINTS" id="PR00476">
    <property type="entry name" value="PHFRCTKINASE"/>
</dbReference>
<dbReference type="GO" id="GO:0048029">
    <property type="term" value="F:monosaccharide binding"/>
    <property type="evidence" value="ECO:0007669"/>
    <property type="project" value="TreeGrafter"/>
</dbReference>
<accession>I9NPE1</accession>
<dbReference type="NCBIfam" id="NF002872">
    <property type="entry name" value="PRK03202.1"/>
    <property type="match status" value="1"/>
</dbReference>
<keyword evidence="8" id="KW-0479">Metal-binding</keyword>
<dbReference type="EC" id="2.7.1.11" evidence="5"/>
<keyword evidence="13" id="KW-0324">Glycolysis</keyword>
<dbReference type="STRING" id="1192197.JBW_03140"/>
<dbReference type="GO" id="GO:0003872">
    <property type="term" value="F:6-phosphofructokinase activity"/>
    <property type="evidence" value="ECO:0007669"/>
    <property type="project" value="UniProtKB-EC"/>
</dbReference>
<proteinExistence type="inferred from homology"/>
<dbReference type="GO" id="GO:0061621">
    <property type="term" value="P:canonical glycolysis"/>
    <property type="evidence" value="ECO:0007669"/>
    <property type="project" value="TreeGrafter"/>
</dbReference>
<evidence type="ECO:0000259" key="16">
    <source>
        <dbReference type="Pfam" id="PF00365"/>
    </source>
</evidence>
<dbReference type="EMBL" id="CP010978">
    <property type="protein sequence ID" value="AJQ28481.1"/>
    <property type="molecule type" value="Genomic_DNA"/>
</dbReference>